<evidence type="ECO:0000313" key="3">
    <source>
        <dbReference type="EMBL" id="GAA4256951.1"/>
    </source>
</evidence>
<protein>
    <recommendedName>
        <fullName evidence="5">Integral membrane protein</fullName>
    </recommendedName>
</protein>
<keyword evidence="2" id="KW-0812">Transmembrane</keyword>
<feature type="transmembrane region" description="Helical" evidence="2">
    <location>
        <begin position="198"/>
        <end position="223"/>
    </location>
</feature>
<dbReference type="EMBL" id="BAABAT010000026">
    <property type="protein sequence ID" value="GAA4256951.1"/>
    <property type="molecule type" value="Genomic_DNA"/>
</dbReference>
<gene>
    <name evidence="3" type="ORF">GCM10022255_071850</name>
</gene>
<accession>A0ABP8DIN1</accession>
<sequence>MTVSATESAEQLGDTPQPRAGGRIPTLLATLFPTPARSTPTRWWLGALAAVAAVAGSLGRVGGHGPFDTVWIEDAALFLDQSINESWKHTVFRPHNGYWHIGPRTLTEVADLFPLAYMPAAMTILAAIMLSCFAFVAYFGSRTFFENKWLRLMIAAPVLLIPVGQSQMQVDLATLHFPGLYAMFWLCFWRPTTHTGKIAAPLITTYLVFSSILNVLFAPLLLLRVVAVRDWTTRLIALAYTAGMALQLGGVVTGYNQRESGVPNYNPVWLLSEYVRVALPRAFFGEYWAGFNTIRPHWTLVVAALVILLAALFVAVRGSSRPAWALAAVALVLSVVNFAAQVGSMGWIEPRYVAVPALLLYVAVLALIRPNPGTRAWAPAGRIATVAVISFALLLGSVFAVNYRSPSFRATGPSWQSAMQGAEVACNADPNLKSHRWTYIWWYVDFPCKDFRR</sequence>
<proteinExistence type="predicted"/>
<comment type="caution">
    <text evidence="3">The sequence shown here is derived from an EMBL/GenBank/DDBJ whole genome shotgun (WGS) entry which is preliminary data.</text>
</comment>
<evidence type="ECO:0008006" key="5">
    <source>
        <dbReference type="Google" id="ProtNLM"/>
    </source>
</evidence>
<dbReference type="Proteomes" id="UP001500620">
    <property type="component" value="Unassembled WGS sequence"/>
</dbReference>
<feature type="transmembrane region" description="Helical" evidence="2">
    <location>
        <begin position="380"/>
        <end position="401"/>
    </location>
</feature>
<dbReference type="RefSeq" id="WP_345133922.1">
    <property type="nucleotide sequence ID" value="NZ_BAABAT010000026.1"/>
</dbReference>
<keyword evidence="4" id="KW-1185">Reference proteome</keyword>
<keyword evidence="2" id="KW-1133">Transmembrane helix</keyword>
<name>A0ABP8DIN1_9ACTN</name>
<feature type="transmembrane region" description="Helical" evidence="2">
    <location>
        <begin position="235"/>
        <end position="255"/>
    </location>
</feature>
<feature type="transmembrane region" description="Helical" evidence="2">
    <location>
        <begin position="149"/>
        <end position="168"/>
    </location>
</feature>
<feature type="transmembrane region" description="Helical" evidence="2">
    <location>
        <begin position="43"/>
        <end position="61"/>
    </location>
</feature>
<evidence type="ECO:0000256" key="2">
    <source>
        <dbReference type="SAM" id="Phobius"/>
    </source>
</evidence>
<evidence type="ECO:0000313" key="4">
    <source>
        <dbReference type="Proteomes" id="UP001500620"/>
    </source>
</evidence>
<feature type="transmembrane region" description="Helical" evidence="2">
    <location>
        <begin position="116"/>
        <end position="137"/>
    </location>
</feature>
<organism evidence="3 4">
    <name type="scientific">Dactylosporangium darangshiense</name>
    <dbReference type="NCBI Taxonomy" id="579108"/>
    <lineage>
        <taxon>Bacteria</taxon>
        <taxon>Bacillati</taxon>
        <taxon>Actinomycetota</taxon>
        <taxon>Actinomycetes</taxon>
        <taxon>Micromonosporales</taxon>
        <taxon>Micromonosporaceae</taxon>
        <taxon>Dactylosporangium</taxon>
    </lineage>
</organism>
<feature type="transmembrane region" description="Helical" evidence="2">
    <location>
        <begin position="297"/>
        <end position="316"/>
    </location>
</feature>
<feature type="transmembrane region" description="Helical" evidence="2">
    <location>
        <begin position="352"/>
        <end position="368"/>
    </location>
</feature>
<feature type="region of interest" description="Disordered" evidence="1">
    <location>
        <begin position="1"/>
        <end position="23"/>
    </location>
</feature>
<evidence type="ECO:0000256" key="1">
    <source>
        <dbReference type="SAM" id="MobiDB-lite"/>
    </source>
</evidence>
<reference evidence="4" key="1">
    <citation type="journal article" date="2019" name="Int. J. Syst. Evol. Microbiol.">
        <title>The Global Catalogue of Microorganisms (GCM) 10K type strain sequencing project: providing services to taxonomists for standard genome sequencing and annotation.</title>
        <authorList>
            <consortium name="The Broad Institute Genomics Platform"/>
            <consortium name="The Broad Institute Genome Sequencing Center for Infectious Disease"/>
            <person name="Wu L."/>
            <person name="Ma J."/>
        </authorList>
    </citation>
    <scope>NUCLEOTIDE SEQUENCE [LARGE SCALE GENOMIC DNA]</scope>
    <source>
        <strain evidence="4">JCM 17441</strain>
    </source>
</reference>
<keyword evidence="2" id="KW-0472">Membrane</keyword>
<feature type="transmembrane region" description="Helical" evidence="2">
    <location>
        <begin position="323"/>
        <end position="340"/>
    </location>
</feature>